<evidence type="ECO:0000313" key="5">
    <source>
        <dbReference type="Proteomes" id="UP000229098"/>
    </source>
</evidence>
<dbReference type="SUPFAM" id="SSF55811">
    <property type="entry name" value="Nudix"/>
    <property type="match status" value="1"/>
</dbReference>
<evidence type="ECO:0000256" key="2">
    <source>
        <dbReference type="ARBA" id="ARBA00022801"/>
    </source>
</evidence>
<feature type="domain" description="Nudix hydrolase" evidence="3">
    <location>
        <begin position="19"/>
        <end position="149"/>
    </location>
</feature>
<organism evidence="4 5">
    <name type="scientific">Candidatus Ryanbacteria bacterium CG10_big_fil_rev_8_21_14_0_10_43_42</name>
    <dbReference type="NCBI Taxonomy" id="1974864"/>
    <lineage>
        <taxon>Bacteria</taxon>
        <taxon>Candidatus Ryaniibacteriota</taxon>
    </lineage>
</organism>
<keyword evidence="2" id="KW-0378">Hydrolase</keyword>
<dbReference type="PROSITE" id="PS00893">
    <property type="entry name" value="NUDIX_BOX"/>
    <property type="match status" value="1"/>
</dbReference>
<dbReference type="AlphaFoldDB" id="A0A2M8KXM7"/>
<dbReference type="InterPro" id="IPR020084">
    <property type="entry name" value="NUDIX_hydrolase_CS"/>
</dbReference>
<evidence type="ECO:0000313" key="4">
    <source>
        <dbReference type="EMBL" id="PJE64632.1"/>
    </source>
</evidence>
<evidence type="ECO:0000256" key="1">
    <source>
        <dbReference type="ARBA" id="ARBA00001946"/>
    </source>
</evidence>
<reference evidence="5" key="1">
    <citation type="submission" date="2017-09" db="EMBL/GenBank/DDBJ databases">
        <title>Depth-based differentiation of microbial function through sediment-hosted aquifers and enrichment of novel symbionts in the deep terrestrial subsurface.</title>
        <authorList>
            <person name="Probst A.J."/>
            <person name="Ladd B."/>
            <person name="Jarett J.K."/>
            <person name="Geller-Mcgrath D.E."/>
            <person name="Sieber C.M.K."/>
            <person name="Emerson J.B."/>
            <person name="Anantharaman K."/>
            <person name="Thomas B.C."/>
            <person name="Malmstrom R."/>
            <person name="Stieglmeier M."/>
            <person name="Klingl A."/>
            <person name="Woyke T."/>
            <person name="Ryan C.M."/>
            <person name="Banfield J.F."/>
        </authorList>
    </citation>
    <scope>NUCLEOTIDE SEQUENCE [LARGE SCALE GENOMIC DNA]</scope>
</reference>
<dbReference type="Gene3D" id="3.90.79.10">
    <property type="entry name" value="Nucleoside Triphosphate Pyrophosphohydrolase"/>
    <property type="match status" value="1"/>
</dbReference>
<dbReference type="InterPro" id="IPR015797">
    <property type="entry name" value="NUDIX_hydrolase-like_dom_sf"/>
</dbReference>
<comment type="cofactor">
    <cofactor evidence="1">
        <name>Mg(2+)</name>
        <dbReference type="ChEBI" id="CHEBI:18420"/>
    </cofactor>
</comment>
<dbReference type="InterPro" id="IPR000086">
    <property type="entry name" value="NUDIX_hydrolase_dom"/>
</dbReference>
<accession>A0A2M8KXM7</accession>
<evidence type="ECO:0000259" key="3">
    <source>
        <dbReference type="PROSITE" id="PS51462"/>
    </source>
</evidence>
<dbReference type="GO" id="GO:0016787">
    <property type="term" value="F:hydrolase activity"/>
    <property type="evidence" value="ECO:0007669"/>
    <property type="project" value="UniProtKB-KW"/>
</dbReference>
<dbReference type="Proteomes" id="UP000229098">
    <property type="component" value="Unassembled WGS sequence"/>
</dbReference>
<dbReference type="PANTHER" id="PTHR43046">
    <property type="entry name" value="GDP-MANNOSE MANNOSYL HYDROLASE"/>
    <property type="match status" value="1"/>
</dbReference>
<gene>
    <name evidence="4" type="ORF">COU90_02210</name>
</gene>
<name>A0A2M8KXM7_9BACT</name>
<dbReference type="PROSITE" id="PS51462">
    <property type="entry name" value="NUDIX"/>
    <property type="match status" value="1"/>
</dbReference>
<dbReference type="PANTHER" id="PTHR43046:SF14">
    <property type="entry name" value="MUTT_NUDIX FAMILY PROTEIN"/>
    <property type="match status" value="1"/>
</dbReference>
<proteinExistence type="predicted"/>
<dbReference type="Pfam" id="PF00293">
    <property type="entry name" value="NUDIX"/>
    <property type="match status" value="1"/>
</dbReference>
<dbReference type="EMBL" id="PFEF01000005">
    <property type="protein sequence ID" value="PJE64632.1"/>
    <property type="molecule type" value="Genomic_DNA"/>
</dbReference>
<sequence length="153" mass="17965">MDPRLTSSPNFHEVKPREEILFPTGGFLYNRQKQEILLHLRDGKTPYNPNKWAFFGGMSKKGETPAECFVREMYEEIGLLFSVENVILFREYYQEDSGWHKYEFFICSDADITTMILGEGAGFKWIPLNEVFAYNLSPRTREGLTYFVQQVLR</sequence>
<protein>
    <recommendedName>
        <fullName evidence="3">Nudix hydrolase domain-containing protein</fullName>
    </recommendedName>
</protein>
<comment type="caution">
    <text evidence="4">The sequence shown here is derived from an EMBL/GenBank/DDBJ whole genome shotgun (WGS) entry which is preliminary data.</text>
</comment>